<organism evidence="1 2">
    <name type="scientific">Oedothorax gibbosus</name>
    <dbReference type="NCBI Taxonomy" id="931172"/>
    <lineage>
        <taxon>Eukaryota</taxon>
        <taxon>Metazoa</taxon>
        <taxon>Ecdysozoa</taxon>
        <taxon>Arthropoda</taxon>
        <taxon>Chelicerata</taxon>
        <taxon>Arachnida</taxon>
        <taxon>Araneae</taxon>
        <taxon>Araneomorphae</taxon>
        <taxon>Entelegynae</taxon>
        <taxon>Araneoidea</taxon>
        <taxon>Linyphiidae</taxon>
        <taxon>Erigoninae</taxon>
        <taxon>Oedothorax</taxon>
    </lineage>
</organism>
<accession>A0AAV6VMZ2</accession>
<evidence type="ECO:0000313" key="2">
    <source>
        <dbReference type="Proteomes" id="UP000827092"/>
    </source>
</evidence>
<sequence length="97" mass="11064">MPPTKESSSEKAAAGKDIRLMGISVLLIRHVSLREIVYCQSMACGLWGGFAPIISPATEKMKSTQNVFRRLVLDTETYCLFMERDKCRLEPVVFRYF</sequence>
<dbReference type="EMBL" id="JAFNEN010000045">
    <property type="protein sequence ID" value="KAG8198037.1"/>
    <property type="molecule type" value="Genomic_DNA"/>
</dbReference>
<protein>
    <submittedName>
        <fullName evidence="1">Uncharacterized protein</fullName>
    </submittedName>
</protein>
<evidence type="ECO:0000313" key="1">
    <source>
        <dbReference type="EMBL" id="KAG8198037.1"/>
    </source>
</evidence>
<dbReference type="Proteomes" id="UP000827092">
    <property type="component" value="Unassembled WGS sequence"/>
</dbReference>
<dbReference type="AlphaFoldDB" id="A0AAV6VMZ2"/>
<gene>
    <name evidence="1" type="ORF">JTE90_001872</name>
</gene>
<comment type="caution">
    <text evidence="1">The sequence shown here is derived from an EMBL/GenBank/DDBJ whole genome shotgun (WGS) entry which is preliminary data.</text>
</comment>
<name>A0AAV6VMZ2_9ARAC</name>
<proteinExistence type="predicted"/>
<keyword evidence="2" id="KW-1185">Reference proteome</keyword>
<reference evidence="1 2" key="1">
    <citation type="journal article" date="2022" name="Nat. Ecol. Evol.">
        <title>A masculinizing supergene underlies an exaggerated male reproductive morph in a spider.</title>
        <authorList>
            <person name="Hendrickx F."/>
            <person name="De Corte Z."/>
            <person name="Sonet G."/>
            <person name="Van Belleghem S.M."/>
            <person name="Kostlbacher S."/>
            <person name="Vangestel C."/>
        </authorList>
    </citation>
    <scope>NUCLEOTIDE SEQUENCE [LARGE SCALE GENOMIC DNA]</scope>
    <source>
        <strain evidence="1">W744_W776</strain>
    </source>
</reference>